<name>A0A8H7TU65_BIOOC</name>
<dbReference type="EMBL" id="JADCTT010000002">
    <property type="protein sequence ID" value="KAF9757348.1"/>
    <property type="molecule type" value="Genomic_DNA"/>
</dbReference>
<evidence type="ECO:0000313" key="2">
    <source>
        <dbReference type="EMBL" id="KAF9757348.1"/>
    </source>
</evidence>
<evidence type="ECO:0000313" key="3">
    <source>
        <dbReference type="Proteomes" id="UP000616885"/>
    </source>
</evidence>
<dbReference type="Proteomes" id="UP000616885">
    <property type="component" value="Unassembled WGS sequence"/>
</dbReference>
<reference evidence="2" key="1">
    <citation type="submission" date="2020-10" db="EMBL/GenBank/DDBJ databases">
        <title>High-Quality Genome Resource of Clonostachys rosea strain S41 by Oxford Nanopore Long-Read Sequencing.</title>
        <authorList>
            <person name="Wang H."/>
        </authorList>
    </citation>
    <scope>NUCLEOTIDE SEQUENCE</scope>
    <source>
        <strain evidence="2">S41</strain>
    </source>
</reference>
<dbReference type="AlphaFoldDB" id="A0A8H7TU65"/>
<organism evidence="2 3">
    <name type="scientific">Bionectria ochroleuca</name>
    <name type="common">Gliocladium roseum</name>
    <dbReference type="NCBI Taxonomy" id="29856"/>
    <lineage>
        <taxon>Eukaryota</taxon>
        <taxon>Fungi</taxon>
        <taxon>Dikarya</taxon>
        <taxon>Ascomycota</taxon>
        <taxon>Pezizomycotina</taxon>
        <taxon>Sordariomycetes</taxon>
        <taxon>Hypocreomycetidae</taxon>
        <taxon>Hypocreales</taxon>
        <taxon>Bionectriaceae</taxon>
        <taxon>Clonostachys</taxon>
    </lineage>
</organism>
<sequence length="152" mass="16229">MEPGGIPSHPASKPGIPNRATPLPELCRSFNHQASQSWLFQGTGAIQGALNGFPRLHAAVVHTHPSALALPNPFIFAGDPATALEVINPATSPCLFPLSKLMSGGSRSRATISRRLDSDLTACGTYQGLPKAERNTTAMVVIFHQWTHQLID</sequence>
<comment type="caution">
    <text evidence="2">The sequence shown here is derived from an EMBL/GenBank/DDBJ whole genome shotgun (WGS) entry which is preliminary data.</text>
</comment>
<protein>
    <submittedName>
        <fullName evidence="2">Uncharacterized protein</fullName>
    </submittedName>
</protein>
<proteinExistence type="predicted"/>
<gene>
    <name evidence="2" type="ORF">IM811_008292</name>
</gene>
<accession>A0A8H7TU65</accession>
<feature type="region of interest" description="Disordered" evidence="1">
    <location>
        <begin position="1"/>
        <end position="24"/>
    </location>
</feature>
<evidence type="ECO:0000256" key="1">
    <source>
        <dbReference type="SAM" id="MobiDB-lite"/>
    </source>
</evidence>